<keyword evidence="9" id="KW-0472">Membrane</keyword>
<dbReference type="InterPro" id="IPR033250">
    <property type="entry name" value="CEP"/>
</dbReference>
<evidence type="ECO:0000256" key="6">
    <source>
        <dbReference type="ARBA" id="ARBA00022729"/>
    </source>
</evidence>
<keyword evidence="6" id="KW-0732">Signal</keyword>
<dbReference type="GO" id="GO:0005179">
    <property type="term" value="F:hormone activity"/>
    <property type="evidence" value="ECO:0007669"/>
    <property type="project" value="UniProtKB-KW"/>
</dbReference>
<comment type="similarity">
    <text evidence="2">Belongs to the C-terminally encoded plant signaling peptide (CEP) family.</text>
</comment>
<sequence>MAQTKVVTILTYLIFSILFSHIIQSIEGRFMKFKLINDVSGPRSHTMVSKMQDWRVKNRDENPNVVYATKKETFDDEPALATTMAPVTPPSSVPPPGRVDGFSPYGRGHSPGIGHSIQN</sequence>
<evidence type="ECO:0000256" key="7">
    <source>
        <dbReference type="ARBA" id="ARBA00023278"/>
    </source>
</evidence>
<keyword evidence="7" id="KW-0379">Hydroxylation</keyword>
<keyword evidence="5" id="KW-0372">Hormone</keyword>
<dbReference type="GO" id="GO:1902025">
    <property type="term" value="P:nitrate import"/>
    <property type="evidence" value="ECO:0007669"/>
    <property type="project" value="TreeGrafter"/>
</dbReference>
<accession>A0AAN8TZG1</accession>
<dbReference type="PANTHER" id="PTHR33348:SF24">
    <property type="match status" value="1"/>
</dbReference>
<name>A0AAN8TZG1_SOLBU</name>
<dbReference type="Proteomes" id="UP001371456">
    <property type="component" value="Unassembled WGS sequence"/>
</dbReference>
<gene>
    <name evidence="10" type="ORF">RDI58_007050</name>
</gene>
<evidence type="ECO:0000256" key="4">
    <source>
        <dbReference type="ARBA" id="ARBA00022525"/>
    </source>
</evidence>
<comment type="subcellular location">
    <subcellularLocation>
        <location evidence="1">Secreted</location>
        <location evidence="1">Extracellular space</location>
        <location evidence="1">Apoplast</location>
    </subcellularLocation>
</comment>
<dbReference type="GO" id="GO:0048046">
    <property type="term" value="C:apoplast"/>
    <property type="evidence" value="ECO:0007669"/>
    <property type="project" value="UniProtKB-SubCell"/>
</dbReference>
<keyword evidence="9" id="KW-0812">Transmembrane</keyword>
<keyword evidence="3" id="KW-0052">Apoplast</keyword>
<evidence type="ECO:0000256" key="2">
    <source>
        <dbReference type="ARBA" id="ARBA00008963"/>
    </source>
</evidence>
<reference evidence="10 11" key="1">
    <citation type="submission" date="2024-02" db="EMBL/GenBank/DDBJ databases">
        <title>de novo genome assembly of Solanum bulbocastanum strain 11H21.</title>
        <authorList>
            <person name="Hosaka A.J."/>
        </authorList>
    </citation>
    <scope>NUCLEOTIDE SEQUENCE [LARGE SCALE GENOMIC DNA]</scope>
    <source>
        <tissue evidence="10">Young leaves</tissue>
    </source>
</reference>
<evidence type="ECO:0000256" key="3">
    <source>
        <dbReference type="ARBA" id="ARBA00022523"/>
    </source>
</evidence>
<evidence type="ECO:0000256" key="5">
    <source>
        <dbReference type="ARBA" id="ARBA00022702"/>
    </source>
</evidence>
<keyword evidence="11" id="KW-1185">Reference proteome</keyword>
<dbReference type="GO" id="GO:0006995">
    <property type="term" value="P:cellular response to nitrogen starvation"/>
    <property type="evidence" value="ECO:0007669"/>
    <property type="project" value="UniProtKB-ARBA"/>
</dbReference>
<evidence type="ECO:0000256" key="8">
    <source>
        <dbReference type="SAM" id="MobiDB-lite"/>
    </source>
</evidence>
<proteinExistence type="inferred from homology"/>
<protein>
    <submittedName>
        <fullName evidence="10">Uncharacterized protein</fullName>
    </submittedName>
</protein>
<feature type="region of interest" description="Disordered" evidence="8">
    <location>
        <begin position="78"/>
        <end position="119"/>
    </location>
</feature>
<organism evidence="10 11">
    <name type="scientific">Solanum bulbocastanum</name>
    <name type="common">Wild potato</name>
    <dbReference type="NCBI Taxonomy" id="147425"/>
    <lineage>
        <taxon>Eukaryota</taxon>
        <taxon>Viridiplantae</taxon>
        <taxon>Streptophyta</taxon>
        <taxon>Embryophyta</taxon>
        <taxon>Tracheophyta</taxon>
        <taxon>Spermatophyta</taxon>
        <taxon>Magnoliopsida</taxon>
        <taxon>eudicotyledons</taxon>
        <taxon>Gunneridae</taxon>
        <taxon>Pentapetalae</taxon>
        <taxon>asterids</taxon>
        <taxon>lamiids</taxon>
        <taxon>Solanales</taxon>
        <taxon>Solanaceae</taxon>
        <taxon>Solanoideae</taxon>
        <taxon>Solaneae</taxon>
        <taxon>Solanum</taxon>
    </lineage>
</organism>
<dbReference type="GO" id="GO:0048364">
    <property type="term" value="P:root development"/>
    <property type="evidence" value="ECO:0007669"/>
    <property type="project" value="InterPro"/>
</dbReference>
<keyword evidence="4" id="KW-0964">Secreted</keyword>
<dbReference type="GO" id="GO:1901371">
    <property type="term" value="P:regulation of leaf morphogenesis"/>
    <property type="evidence" value="ECO:0007669"/>
    <property type="project" value="TreeGrafter"/>
</dbReference>
<dbReference type="AlphaFoldDB" id="A0AAN8TZG1"/>
<evidence type="ECO:0000256" key="1">
    <source>
        <dbReference type="ARBA" id="ARBA00004271"/>
    </source>
</evidence>
<dbReference type="EMBL" id="JBANQN010000003">
    <property type="protein sequence ID" value="KAK6793597.1"/>
    <property type="molecule type" value="Genomic_DNA"/>
</dbReference>
<evidence type="ECO:0000256" key="9">
    <source>
        <dbReference type="SAM" id="Phobius"/>
    </source>
</evidence>
<keyword evidence="9" id="KW-1133">Transmembrane helix</keyword>
<feature type="transmembrane region" description="Helical" evidence="9">
    <location>
        <begin position="6"/>
        <end position="26"/>
    </location>
</feature>
<dbReference type="PANTHER" id="PTHR33348">
    <property type="entry name" value="PRECURSOR OF CEP5"/>
    <property type="match status" value="1"/>
</dbReference>
<dbReference type="GO" id="GO:2000280">
    <property type="term" value="P:regulation of root development"/>
    <property type="evidence" value="ECO:0007669"/>
    <property type="project" value="TreeGrafter"/>
</dbReference>
<comment type="caution">
    <text evidence="10">The sequence shown here is derived from an EMBL/GenBank/DDBJ whole genome shotgun (WGS) entry which is preliminary data.</text>
</comment>
<evidence type="ECO:0000313" key="10">
    <source>
        <dbReference type="EMBL" id="KAK6793597.1"/>
    </source>
</evidence>
<feature type="compositionally biased region" description="Pro residues" evidence="8">
    <location>
        <begin position="87"/>
        <end position="97"/>
    </location>
</feature>
<evidence type="ECO:0000313" key="11">
    <source>
        <dbReference type="Proteomes" id="UP001371456"/>
    </source>
</evidence>